<gene>
    <name evidence="2" type="primary">ORF92263</name>
</gene>
<evidence type="ECO:0000256" key="1">
    <source>
        <dbReference type="SAM" id="MobiDB-lite"/>
    </source>
</evidence>
<sequence>SASHISVHGPSSTDTGSPGSDVVSSREISLDTSGMTTESSLQAEDVTQVIDTSVTLADITAQITTSDLQQRTTLQSGHVSMTSFLTPHADISQVYSTHVTSFLETSELSQSSSLVFTASTTTTHTITTTTSTIPIFSNFTIFITFDGDCRKAVQKRYTGILNAKILQLFMNISFVEDKNSIAVGALQCSPNRIPVAFVRADKRFVLLHFKDMFS</sequence>
<feature type="compositionally biased region" description="Polar residues" evidence="1">
    <location>
        <begin position="22"/>
        <end position="41"/>
    </location>
</feature>
<dbReference type="AlphaFoldDB" id="A0A0B7A1L6"/>
<name>A0A0B7A1L6_9EUPU</name>
<feature type="region of interest" description="Disordered" evidence="1">
    <location>
        <begin position="1"/>
        <end position="41"/>
    </location>
</feature>
<accession>A0A0B7A1L6</accession>
<feature type="non-terminal residue" evidence="2">
    <location>
        <position position="1"/>
    </location>
</feature>
<proteinExistence type="predicted"/>
<organism evidence="2">
    <name type="scientific">Arion vulgaris</name>
    <dbReference type="NCBI Taxonomy" id="1028688"/>
    <lineage>
        <taxon>Eukaryota</taxon>
        <taxon>Metazoa</taxon>
        <taxon>Spiralia</taxon>
        <taxon>Lophotrochozoa</taxon>
        <taxon>Mollusca</taxon>
        <taxon>Gastropoda</taxon>
        <taxon>Heterobranchia</taxon>
        <taxon>Euthyneura</taxon>
        <taxon>Panpulmonata</taxon>
        <taxon>Eupulmonata</taxon>
        <taxon>Stylommatophora</taxon>
        <taxon>Helicina</taxon>
        <taxon>Arionoidea</taxon>
        <taxon>Arionidae</taxon>
        <taxon>Arion</taxon>
    </lineage>
</organism>
<feature type="non-terminal residue" evidence="2">
    <location>
        <position position="214"/>
    </location>
</feature>
<protein>
    <submittedName>
        <fullName evidence="2">Uncharacterized protein</fullName>
    </submittedName>
</protein>
<feature type="compositionally biased region" description="Low complexity" evidence="1">
    <location>
        <begin position="9"/>
        <end position="21"/>
    </location>
</feature>
<reference evidence="2" key="1">
    <citation type="submission" date="2014-12" db="EMBL/GenBank/DDBJ databases">
        <title>Insight into the proteome of Arion vulgaris.</title>
        <authorList>
            <person name="Aradska J."/>
            <person name="Bulat T."/>
            <person name="Smidak R."/>
            <person name="Sarate P."/>
            <person name="Gangsoo J."/>
            <person name="Sialana F."/>
            <person name="Bilban M."/>
            <person name="Lubec G."/>
        </authorList>
    </citation>
    <scope>NUCLEOTIDE SEQUENCE</scope>
    <source>
        <tissue evidence="2">Skin</tissue>
    </source>
</reference>
<dbReference type="EMBL" id="HACG01027858">
    <property type="protein sequence ID" value="CEK74723.1"/>
    <property type="molecule type" value="Transcribed_RNA"/>
</dbReference>
<evidence type="ECO:0000313" key="2">
    <source>
        <dbReference type="EMBL" id="CEK74723.1"/>
    </source>
</evidence>